<feature type="non-terminal residue" evidence="2">
    <location>
        <position position="1"/>
    </location>
</feature>
<dbReference type="AlphaFoldDB" id="A0A382TJ93"/>
<protein>
    <recommendedName>
        <fullName evidence="1">Type II secretion system protein GspE N-terminal domain-containing protein</fullName>
    </recommendedName>
</protein>
<proteinExistence type="predicted"/>
<evidence type="ECO:0000313" key="2">
    <source>
        <dbReference type="EMBL" id="SVD22033.1"/>
    </source>
</evidence>
<dbReference type="Pfam" id="PF05157">
    <property type="entry name" value="MshEN"/>
    <property type="match status" value="1"/>
</dbReference>
<organism evidence="2">
    <name type="scientific">marine metagenome</name>
    <dbReference type="NCBI Taxonomy" id="408172"/>
    <lineage>
        <taxon>unclassified sequences</taxon>
        <taxon>metagenomes</taxon>
        <taxon>ecological metagenomes</taxon>
    </lineage>
</organism>
<reference evidence="2" key="1">
    <citation type="submission" date="2018-05" db="EMBL/GenBank/DDBJ databases">
        <authorList>
            <person name="Lanie J.A."/>
            <person name="Ng W.-L."/>
            <person name="Kazmierczak K.M."/>
            <person name="Andrzejewski T.M."/>
            <person name="Davidsen T.M."/>
            <person name="Wayne K.J."/>
            <person name="Tettelin H."/>
            <person name="Glass J.I."/>
            <person name="Rusch D."/>
            <person name="Podicherti R."/>
            <person name="Tsui H.-C.T."/>
            <person name="Winkler M.E."/>
        </authorList>
    </citation>
    <scope>NUCLEOTIDE SEQUENCE</scope>
</reference>
<evidence type="ECO:0000259" key="1">
    <source>
        <dbReference type="Pfam" id="PF05157"/>
    </source>
</evidence>
<dbReference type="Gene3D" id="3.30.300.160">
    <property type="entry name" value="Type II secretion system, protein E, N-terminal domain"/>
    <property type="match status" value="1"/>
</dbReference>
<dbReference type="InterPro" id="IPR037257">
    <property type="entry name" value="T2SS_E_N_sf"/>
</dbReference>
<name>A0A382TJ93_9ZZZZ</name>
<accession>A0A382TJ93</accession>
<sequence>VEQKNTKEKLGLILINNGVITEDDLVTVYSMQLGYKKADEEMLLNVKQEAASLVPEEFARQNAVLALSKSKSSIVVAMEDPEDIACIDSLKR</sequence>
<dbReference type="SUPFAM" id="SSF160246">
    <property type="entry name" value="EspE N-terminal domain-like"/>
    <property type="match status" value="1"/>
</dbReference>
<feature type="domain" description="Type II secretion system protein GspE N-terminal" evidence="1">
    <location>
        <begin position="45"/>
        <end position="92"/>
    </location>
</feature>
<dbReference type="InterPro" id="IPR007831">
    <property type="entry name" value="T2SS_GspE_N"/>
</dbReference>
<gene>
    <name evidence="2" type="ORF">METZ01_LOCUS374887</name>
</gene>
<feature type="non-terminal residue" evidence="2">
    <location>
        <position position="92"/>
    </location>
</feature>
<dbReference type="EMBL" id="UINC01136963">
    <property type="protein sequence ID" value="SVD22033.1"/>
    <property type="molecule type" value="Genomic_DNA"/>
</dbReference>